<comment type="similarity">
    <text evidence="6">Belongs to the exbB/tolQ family.</text>
</comment>
<evidence type="ECO:0000256" key="5">
    <source>
        <dbReference type="ARBA" id="ARBA00023136"/>
    </source>
</evidence>
<dbReference type="PANTHER" id="PTHR30625">
    <property type="entry name" value="PROTEIN TOLQ"/>
    <property type="match status" value="1"/>
</dbReference>
<feature type="domain" description="MotA/TolQ/ExbB proton channel" evidence="9">
    <location>
        <begin position="318"/>
        <end position="434"/>
    </location>
</feature>
<keyword evidence="6" id="KW-0813">Transport</keyword>
<protein>
    <submittedName>
        <fullName evidence="10">TolR</fullName>
    </submittedName>
</protein>
<accession>B3PJG2</accession>
<dbReference type="EMBL" id="CP000934">
    <property type="protein sequence ID" value="ACE84659.1"/>
    <property type="molecule type" value="Genomic_DNA"/>
</dbReference>
<feature type="signal peptide" evidence="8">
    <location>
        <begin position="1"/>
        <end position="26"/>
    </location>
</feature>
<dbReference type="GO" id="GO:0005886">
    <property type="term" value="C:plasma membrane"/>
    <property type="evidence" value="ECO:0007669"/>
    <property type="project" value="UniProtKB-SubCell"/>
</dbReference>
<reference evidence="10 11" key="1">
    <citation type="journal article" date="2008" name="J. Bacteriol.">
        <title>Insights into plant cell wall degradation from the genome sequence of the soil bacterium Cellvibrio japonicus.</title>
        <authorList>
            <person name="Deboy R.T."/>
            <person name="Mongodin E.F."/>
            <person name="Fouts D.E."/>
            <person name="Tailford L.E."/>
            <person name="Khouri H."/>
            <person name="Emerson J.B."/>
            <person name="Mohamoud Y."/>
            <person name="Watkins K."/>
            <person name="Henrissat B."/>
            <person name="Gilbert H.J."/>
            <person name="Nelson K.E."/>
        </authorList>
    </citation>
    <scope>NUCLEOTIDE SEQUENCE [LARGE SCALE GENOMIC DNA]</scope>
    <source>
        <strain evidence="10 11">Ueda107</strain>
    </source>
</reference>
<evidence type="ECO:0000256" key="4">
    <source>
        <dbReference type="ARBA" id="ARBA00022989"/>
    </source>
</evidence>
<feature type="transmembrane region" description="Helical" evidence="7">
    <location>
        <begin position="364"/>
        <end position="391"/>
    </location>
</feature>
<evidence type="ECO:0000256" key="7">
    <source>
        <dbReference type="SAM" id="Phobius"/>
    </source>
</evidence>
<organism evidence="10 11">
    <name type="scientific">Cellvibrio japonicus (strain Ueda107)</name>
    <name type="common">Pseudomonas fluorescens subsp. cellulosa</name>
    <dbReference type="NCBI Taxonomy" id="498211"/>
    <lineage>
        <taxon>Bacteria</taxon>
        <taxon>Pseudomonadati</taxon>
        <taxon>Pseudomonadota</taxon>
        <taxon>Gammaproteobacteria</taxon>
        <taxon>Cellvibrionales</taxon>
        <taxon>Cellvibrionaceae</taxon>
        <taxon>Cellvibrio</taxon>
    </lineage>
</organism>
<keyword evidence="5 7" id="KW-0472">Membrane</keyword>
<evidence type="ECO:0000256" key="8">
    <source>
        <dbReference type="SAM" id="SignalP"/>
    </source>
</evidence>
<keyword evidence="11" id="KW-1185">Reference proteome</keyword>
<gene>
    <name evidence="10" type="ordered locus">CJA_0567</name>
</gene>
<dbReference type="Pfam" id="PF01618">
    <property type="entry name" value="MotA_ExbB"/>
    <property type="match status" value="1"/>
</dbReference>
<evidence type="ECO:0000313" key="11">
    <source>
        <dbReference type="Proteomes" id="UP000001036"/>
    </source>
</evidence>
<feature type="transmembrane region" description="Helical" evidence="7">
    <location>
        <begin position="276"/>
        <end position="296"/>
    </location>
</feature>
<keyword evidence="2" id="KW-1003">Cell membrane</keyword>
<dbReference type="STRING" id="498211.CJA_0567"/>
<evidence type="ECO:0000259" key="9">
    <source>
        <dbReference type="Pfam" id="PF01618"/>
    </source>
</evidence>
<dbReference type="InterPro" id="IPR002898">
    <property type="entry name" value="MotA_ExbB_proton_chnl"/>
</dbReference>
<dbReference type="PANTHER" id="PTHR30625:SF11">
    <property type="entry name" value="MOTA_TOLQ_EXBB PROTON CHANNEL DOMAIN-CONTAINING PROTEIN"/>
    <property type="match status" value="1"/>
</dbReference>
<evidence type="ECO:0000256" key="3">
    <source>
        <dbReference type="ARBA" id="ARBA00022692"/>
    </source>
</evidence>
<comment type="subcellular location">
    <subcellularLocation>
        <location evidence="1">Cell membrane</location>
        <topology evidence="1">Multi-pass membrane protein</topology>
    </subcellularLocation>
    <subcellularLocation>
        <location evidence="6">Membrane</location>
        <topology evidence="6">Multi-pass membrane protein</topology>
    </subcellularLocation>
</comment>
<evidence type="ECO:0000256" key="1">
    <source>
        <dbReference type="ARBA" id="ARBA00004651"/>
    </source>
</evidence>
<evidence type="ECO:0000313" key="10">
    <source>
        <dbReference type="EMBL" id="ACE84659.1"/>
    </source>
</evidence>
<keyword evidence="6" id="KW-0653">Protein transport</keyword>
<dbReference type="HOGENOM" id="CLU_047225_1_0_6"/>
<keyword evidence="3 7" id="KW-0812">Transmembrane</keyword>
<dbReference type="InterPro" id="IPR050790">
    <property type="entry name" value="ExbB/TolQ_transport"/>
</dbReference>
<feature type="transmembrane region" description="Helical" evidence="7">
    <location>
        <begin position="403"/>
        <end position="422"/>
    </location>
</feature>
<dbReference type="Proteomes" id="UP000001036">
    <property type="component" value="Chromosome"/>
</dbReference>
<dbReference type="OrthoDB" id="4045at2"/>
<sequence length="458" mass="49321">MKSMFNLIPRAIAGCLVMGIALGGHAQSADSLNSLYQQISKEVSAEAAHNTEREQRFRAAASEQKAMLADVKAKLAVEEKKRDDMKQVFDANETALAELSTQLSKRTGNLGELFGVFRQMAGDTQQLLFDSLITVEYPERKALIESLASTKEVPTIPQMQQLWTLMLQEISQSAVVSRFDTSIVKPSGEAYTAPVTRVGTFNIVSGDKYLNYVSDSQQLVELARQPSGSVRSTAAGMSKASGGSVDFALDPSRGALLGLLVQSPSFMERVHQGQEVGYAIILLGFIGMLIVAERMIKLSRISALMKKQLKNMGRASDDNPLGRMMLAYYENKHLKDLDVLGKKLDEVIFKDLAELRKGLSTIKVMAAIAPLMGLLGTVTGMIGTFQAITLFGTGDPKLMAGGISQALVTTVQGLVVAIPLLLSSNMLGSRAQQLGKVIGEQASGMIAEKAVDIAQSKA</sequence>
<keyword evidence="8" id="KW-0732">Signal</keyword>
<dbReference type="KEGG" id="cja:CJA_0567"/>
<dbReference type="RefSeq" id="WP_012486247.1">
    <property type="nucleotide sequence ID" value="NC_010995.1"/>
</dbReference>
<dbReference type="eggNOG" id="COG0811">
    <property type="taxonomic scope" value="Bacteria"/>
</dbReference>
<evidence type="ECO:0000256" key="6">
    <source>
        <dbReference type="RuleBase" id="RU004057"/>
    </source>
</evidence>
<dbReference type="AlphaFoldDB" id="B3PJG2"/>
<proteinExistence type="inferred from homology"/>
<evidence type="ECO:0000256" key="2">
    <source>
        <dbReference type="ARBA" id="ARBA00022475"/>
    </source>
</evidence>
<dbReference type="InterPro" id="IPR017270">
    <property type="entry name" value="MotA/TolQ/ExbB-rel"/>
</dbReference>
<name>B3PJG2_CELJU</name>
<keyword evidence="4 7" id="KW-1133">Transmembrane helix</keyword>
<feature type="chain" id="PRO_5002796609" evidence="8">
    <location>
        <begin position="27"/>
        <end position="458"/>
    </location>
</feature>
<dbReference type="PIRSF" id="PIRSF037714">
    <property type="entry name" value="TolR"/>
    <property type="match status" value="1"/>
</dbReference>
<dbReference type="GO" id="GO:0017038">
    <property type="term" value="P:protein import"/>
    <property type="evidence" value="ECO:0007669"/>
    <property type="project" value="TreeGrafter"/>
</dbReference>